<sequence length="158" mass="17757">MTYINPRDPHISTPNLSPTEPLLFAGGCYCKKLTYTIRLATKDEARTMVCHCKDCKKTFGSVFGVTVKVPVTGVRMTGEKVMVHKSDNGSGSYSYREFCNECGSTICTYEEQAKDHFRQIALGSLDDSSAFEPRGEFYCSQREGWLPEVPGKAQFWKQ</sequence>
<dbReference type="Proteomes" id="UP000799754">
    <property type="component" value="Unassembled WGS sequence"/>
</dbReference>
<proteinExistence type="predicted"/>
<gene>
    <name evidence="1" type="ORF">BU25DRAFT_411071</name>
</gene>
<accession>A0ACB6S1R9</accession>
<organism evidence="1 2">
    <name type="scientific">Macroventuria anomochaeta</name>
    <dbReference type="NCBI Taxonomy" id="301207"/>
    <lineage>
        <taxon>Eukaryota</taxon>
        <taxon>Fungi</taxon>
        <taxon>Dikarya</taxon>
        <taxon>Ascomycota</taxon>
        <taxon>Pezizomycotina</taxon>
        <taxon>Dothideomycetes</taxon>
        <taxon>Pleosporomycetidae</taxon>
        <taxon>Pleosporales</taxon>
        <taxon>Pleosporineae</taxon>
        <taxon>Didymellaceae</taxon>
        <taxon>Macroventuria</taxon>
    </lineage>
</organism>
<evidence type="ECO:0000313" key="1">
    <source>
        <dbReference type="EMBL" id="KAF2627462.1"/>
    </source>
</evidence>
<keyword evidence="2" id="KW-1185">Reference proteome</keyword>
<name>A0ACB6S1R9_9PLEO</name>
<comment type="caution">
    <text evidence="1">The sequence shown here is derived from an EMBL/GenBank/DDBJ whole genome shotgun (WGS) entry which is preliminary data.</text>
</comment>
<evidence type="ECO:0000313" key="2">
    <source>
        <dbReference type="Proteomes" id="UP000799754"/>
    </source>
</evidence>
<protein>
    <submittedName>
        <fullName evidence="1">DUF636 domain-containing protein</fullName>
    </submittedName>
</protein>
<dbReference type="EMBL" id="MU006717">
    <property type="protein sequence ID" value="KAF2627462.1"/>
    <property type="molecule type" value="Genomic_DNA"/>
</dbReference>
<reference evidence="1" key="1">
    <citation type="journal article" date="2020" name="Stud. Mycol.">
        <title>101 Dothideomycetes genomes: a test case for predicting lifestyles and emergence of pathogens.</title>
        <authorList>
            <person name="Haridas S."/>
            <person name="Albert R."/>
            <person name="Binder M."/>
            <person name="Bloem J."/>
            <person name="Labutti K."/>
            <person name="Salamov A."/>
            <person name="Andreopoulos B."/>
            <person name="Baker S."/>
            <person name="Barry K."/>
            <person name="Bills G."/>
            <person name="Bluhm B."/>
            <person name="Cannon C."/>
            <person name="Castanera R."/>
            <person name="Culley D."/>
            <person name="Daum C."/>
            <person name="Ezra D."/>
            <person name="Gonzalez J."/>
            <person name="Henrissat B."/>
            <person name="Kuo A."/>
            <person name="Liang C."/>
            <person name="Lipzen A."/>
            <person name="Lutzoni F."/>
            <person name="Magnuson J."/>
            <person name="Mondo S."/>
            <person name="Nolan M."/>
            <person name="Ohm R."/>
            <person name="Pangilinan J."/>
            <person name="Park H.-J."/>
            <person name="Ramirez L."/>
            <person name="Alfaro M."/>
            <person name="Sun H."/>
            <person name="Tritt A."/>
            <person name="Yoshinaga Y."/>
            <person name="Zwiers L.-H."/>
            <person name="Turgeon B."/>
            <person name="Goodwin S."/>
            <person name="Spatafora J."/>
            <person name="Crous P."/>
            <person name="Grigoriev I."/>
        </authorList>
    </citation>
    <scope>NUCLEOTIDE SEQUENCE</scope>
    <source>
        <strain evidence="1">CBS 525.71</strain>
    </source>
</reference>